<dbReference type="Proteomes" id="UP001280121">
    <property type="component" value="Unassembled WGS sequence"/>
</dbReference>
<comment type="caution">
    <text evidence="1">The sequence shown here is derived from an EMBL/GenBank/DDBJ whole genome shotgun (WGS) entry which is preliminary data.</text>
</comment>
<evidence type="ECO:0000313" key="1">
    <source>
        <dbReference type="EMBL" id="KAK2655383.1"/>
    </source>
</evidence>
<dbReference type="AlphaFoldDB" id="A0AAD9X9T2"/>
<evidence type="ECO:0000313" key="2">
    <source>
        <dbReference type="Proteomes" id="UP001280121"/>
    </source>
</evidence>
<organism evidence="1 2">
    <name type="scientific">Dipteronia dyeriana</name>
    <dbReference type="NCBI Taxonomy" id="168575"/>
    <lineage>
        <taxon>Eukaryota</taxon>
        <taxon>Viridiplantae</taxon>
        <taxon>Streptophyta</taxon>
        <taxon>Embryophyta</taxon>
        <taxon>Tracheophyta</taxon>
        <taxon>Spermatophyta</taxon>
        <taxon>Magnoliopsida</taxon>
        <taxon>eudicotyledons</taxon>
        <taxon>Gunneridae</taxon>
        <taxon>Pentapetalae</taxon>
        <taxon>rosids</taxon>
        <taxon>malvids</taxon>
        <taxon>Sapindales</taxon>
        <taxon>Sapindaceae</taxon>
        <taxon>Hippocastanoideae</taxon>
        <taxon>Acereae</taxon>
        <taxon>Dipteronia</taxon>
    </lineage>
</organism>
<reference evidence="1" key="1">
    <citation type="journal article" date="2023" name="Plant J.">
        <title>Genome sequences and population genomics provide insights into the demographic history, inbreeding, and mutation load of two 'living fossil' tree species of Dipteronia.</title>
        <authorList>
            <person name="Feng Y."/>
            <person name="Comes H.P."/>
            <person name="Chen J."/>
            <person name="Zhu S."/>
            <person name="Lu R."/>
            <person name="Zhang X."/>
            <person name="Li P."/>
            <person name="Qiu J."/>
            <person name="Olsen K.M."/>
            <person name="Qiu Y."/>
        </authorList>
    </citation>
    <scope>NUCLEOTIDE SEQUENCE</scope>
    <source>
        <strain evidence="1">KIB01</strain>
    </source>
</reference>
<evidence type="ECO:0008006" key="3">
    <source>
        <dbReference type="Google" id="ProtNLM"/>
    </source>
</evidence>
<accession>A0AAD9X9T2</accession>
<gene>
    <name evidence="1" type="ORF">Ddye_008435</name>
</gene>
<proteinExistence type="predicted"/>
<keyword evidence="2" id="KW-1185">Reference proteome</keyword>
<name>A0AAD9X9T2_9ROSI</name>
<protein>
    <recommendedName>
        <fullName evidence="3">RNase H type-1 domain-containing protein</fullName>
    </recommendedName>
</protein>
<dbReference type="EMBL" id="JANJYI010000003">
    <property type="protein sequence ID" value="KAK2655383.1"/>
    <property type="molecule type" value="Genomic_DNA"/>
</dbReference>
<sequence>MQVYIKVLSMEDMAVLFVVMWRNWFRRNRIVHRMPDIDLCDVAVWSKAFVSNYRKANEVARKTNYVAHYLAKMAFCLSEDCFWIEDFPSCVRGYLQKDHPGCL</sequence>